<feature type="compositionally biased region" description="Polar residues" evidence="1">
    <location>
        <begin position="80"/>
        <end position="89"/>
    </location>
</feature>
<dbReference type="EMBL" id="JAEUBD010001468">
    <property type="protein sequence ID" value="KAH3660686.1"/>
    <property type="molecule type" value="Genomic_DNA"/>
</dbReference>
<feature type="region of interest" description="Disordered" evidence="1">
    <location>
        <begin position="60"/>
        <end position="107"/>
    </location>
</feature>
<comment type="caution">
    <text evidence="2">The sequence shown here is derived from an EMBL/GenBank/DDBJ whole genome shotgun (WGS) entry which is preliminary data.</text>
</comment>
<evidence type="ECO:0000256" key="1">
    <source>
        <dbReference type="SAM" id="MobiDB-lite"/>
    </source>
</evidence>
<reference evidence="2" key="2">
    <citation type="submission" date="2021-01" db="EMBL/GenBank/DDBJ databases">
        <authorList>
            <person name="Schikora-Tamarit M.A."/>
        </authorList>
    </citation>
    <scope>NUCLEOTIDE SEQUENCE</scope>
    <source>
        <strain evidence="2">NCAIM Y.01608</strain>
    </source>
</reference>
<accession>A0A9P8NWU6</accession>
<dbReference type="AlphaFoldDB" id="A0A9P8NWU6"/>
<organism evidence="2 3">
    <name type="scientific">Ogataea polymorpha</name>
    <dbReference type="NCBI Taxonomy" id="460523"/>
    <lineage>
        <taxon>Eukaryota</taxon>
        <taxon>Fungi</taxon>
        <taxon>Dikarya</taxon>
        <taxon>Ascomycota</taxon>
        <taxon>Saccharomycotina</taxon>
        <taxon>Pichiomycetes</taxon>
        <taxon>Pichiales</taxon>
        <taxon>Pichiaceae</taxon>
        <taxon>Ogataea</taxon>
    </lineage>
</organism>
<evidence type="ECO:0000313" key="2">
    <source>
        <dbReference type="EMBL" id="KAH3660686.1"/>
    </source>
</evidence>
<gene>
    <name evidence="2" type="ORF">OGATHE_005018</name>
</gene>
<sequence>MHHHKFLKKQSGILELVHAQILSVPSRSPSGQSQTVHTASTGQNRTALHVELSRTLFFSGLGTPAAPPSPESGSWLAAQVSASSRTPQPSAEMPRPAAQQTWVPQTC</sequence>
<feature type="region of interest" description="Disordered" evidence="1">
    <location>
        <begin position="25"/>
        <end position="44"/>
    </location>
</feature>
<dbReference type="Proteomes" id="UP000788993">
    <property type="component" value="Unassembled WGS sequence"/>
</dbReference>
<evidence type="ECO:0000313" key="3">
    <source>
        <dbReference type="Proteomes" id="UP000788993"/>
    </source>
</evidence>
<feature type="compositionally biased region" description="Polar residues" evidence="1">
    <location>
        <begin position="98"/>
        <end position="107"/>
    </location>
</feature>
<keyword evidence="3" id="KW-1185">Reference proteome</keyword>
<protein>
    <submittedName>
        <fullName evidence="2">Uncharacterized protein</fullName>
    </submittedName>
</protein>
<proteinExistence type="predicted"/>
<reference evidence="2" key="1">
    <citation type="journal article" date="2021" name="Open Biol.">
        <title>Shared evolutionary footprints suggest mitochondrial oxidative damage underlies multiple complex I losses in fungi.</title>
        <authorList>
            <person name="Schikora-Tamarit M.A."/>
            <person name="Marcet-Houben M."/>
            <person name="Nosek J."/>
            <person name="Gabaldon T."/>
        </authorList>
    </citation>
    <scope>NUCLEOTIDE SEQUENCE</scope>
    <source>
        <strain evidence="2">NCAIM Y.01608</strain>
    </source>
</reference>
<name>A0A9P8NWU6_9ASCO</name>